<dbReference type="InterPro" id="IPR014030">
    <property type="entry name" value="Ketoacyl_synth_N"/>
</dbReference>
<dbReference type="EMBL" id="OJIN01000019">
    <property type="protein sequence ID" value="SPD72090.1"/>
    <property type="molecule type" value="Genomic_DNA"/>
</dbReference>
<dbReference type="Pfam" id="PF02801">
    <property type="entry name" value="Ketoacyl-synt_C"/>
    <property type="match status" value="1"/>
</dbReference>
<organism evidence="5">
    <name type="scientific">uncultured Desulfobacterium sp</name>
    <dbReference type="NCBI Taxonomy" id="201089"/>
    <lineage>
        <taxon>Bacteria</taxon>
        <taxon>Pseudomonadati</taxon>
        <taxon>Thermodesulfobacteriota</taxon>
        <taxon>Desulfobacteria</taxon>
        <taxon>Desulfobacterales</taxon>
        <taxon>Desulfobacteriaceae</taxon>
        <taxon>Desulfobacterium</taxon>
        <taxon>environmental samples</taxon>
    </lineage>
</organism>
<feature type="domain" description="Ketosynthase family 3 (KS3)" evidence="4">
    <location>
        <begin position="25"/>
        <end position="425"/>
    </location>
</feature>
<accession>A0A445MRK0</accession>
<comment type="similarity">
    <text evidence="1 3">Belongs to the thiolase-like superfamily. Beta-ketoacyl-ACP synthases family.</text>
</comment>
<dbReference type="InterPro" id="IPR000794">
    <property type="entry name" value="Beta-ketoacyl_synthase"/>
</dbReference>
<reference evidence="5" key="1">
    <citation type="submission" date="2018-01" db="EMBL/GenBank/DDBJ databases">
        <authorList>
            <person name="Regsiter A."/>
            <person name="William W."/>
        </authorList>
    </citation>
    <scope>NUCLEOTIDE SEQUENCE</scope>
    <source>
        <strain evidence="5">TRIP AH-1</strain>
    </source>
</reference>
<evidence type="ECO:0000313" key="5">
    <source>
        <dbReference type="EMBL" id="SPD72090.1"/>
    </source>
</evidence>
<keyword evidence="2 3" id="KW-0808">Transferase</keyword>
<dbReference type="GO" id="GO:0005829">
    <property type="term" value="C:cytosol"/>
    <property type="evidence" value="ECO:0007669"/>
    <property type="project" value="TreeGrafter"/>
</dbReference>
<sequence>MPSGAIIHVLYLAKPVIRIVKEPIMTDIAVTGVSVICSLGIGRKAFWEGLTNARSGIKKIQSFDTTALRSNIAGCVEDFDPRRFMPTNVYRRMSRISQMAVAASMEALADSGLKLDQMDRDRIAVIMGTAYGSSSSVEDFYVSFLSDGPRGAQPLYFPETVPNAPASHIAMFHGITGPNTTFCQNGISAENAVLYAQNILAGNYADIALVGGADELSPILYNCYNTFIQGIRADDDGQVRPRPGNGIVLGEGAGIIVMERMDYALRRGARIYGILKSAVQTGGYTQIGHYEYGGVQMRRAIELAIEIAGVGPEELDQICVSANYSGELDRMEARGLSGIFDQQADDLIVTPLKYLAGDFGGAGILSISATLMGLRNQVSLPGVRLSSLLGESDMEWQRPGKSVIASSLLTSSTFGGGSAAMVFTK</sequence>
<keyword evidence="5" id="KW-0012">Acyltransferase</keyword>
<dbReference type="SUPFAM" id="SSF53901">
    <property type="entry name" value="Thiolase-like"/>
    <property type="match status" value="2"/>
</dbReference>
<protein>
    <submittedName>
        <fullName evidence="5">Putative 3-oxoacyl-(Acyl-carrier-protein) synthase 2</fullName>
        <ecNumber evidence="5">2.3.1.179</ecNumber>
    </submittedName>
</protein>
<evidence type="ECO:0000256" key="3">
    <source>
        <dbReference type="RuleBase" id="RU003694"/>
    </source>
</evidence>
<dbReference type="GO" id="GO:0004315">
    <property type="term" value="F:3-oxoacyl-[acyl-carrier-protein] synthase activity"/>
    <property type="evidence" value="ECO:0007669"/>
    <property type="project" value="UniProtKB-EC"/>
</dbReference>
<dbReference type="AlphaFoldDB" id="A0A445MRK0"/>
<evidence type="ECO:0000259" key="4">
    <source>
        <dbReference type="PROSITE" id="PS52004"/>
    </source>
</evidence>
<dbReference type="Pfam" id="PF00109">
    <property type="entry name" value="ketoacyl-synt"/>
    <property type="match status" value="1"/>
</dbReference>
<dbReference type="Gene3D" id="3.40.47.10">
    <property type="match status" value="2"/>
</dbReference>
<dbReference type="InterPro" id="IPR020841">
    <property type="entry name" value="PKS_Beta-ketoAc_synthase_dom"/>
</dbReference>
<dbReference type="InterPro" id="IPR014031">
    <property type="entry name" value="Ketoacyl_synth_C"/>
</dbReference>
<gene>
    <name evidence="5" type="ORF">PITCH_A1150125</name>
</gene>
<dbReference type="InterPro" id="IPR016039">
    <property type="entry name" value="Thiolase-like"/>
</dbReference>
<dbReference type="PANTHER" id="PTHR11712">
    <property type="entry name" value="POLYKETIDE SYNTHASE-RELATED"/>
    <property type="match status" value="1"/>
</dbReference>
<dbReference type="PANTHER" id="PTHR11712:SF336">
    <property type="entry name" value="3-OXOACYL-[ACYL-CARRIER-PROTEIN] SYNTHASE, MITOCHONDRIAL"/>
    <property type="match status" value="1"/>
</dbReference>
<dbReference type="EC" id="2.3.1.179" evidence="5"/>
<dbReference type="PROSITE" id="PS52004">
    <property type="entry name" value="KS3_2"/>
    <property type="match status" value="1"/>
</dbReference>
<evidence type="ECO:0000256" key="2">
    <source>
        <dbReference type="ARBA" id="ARBA00022679"/>
    </source>
</evidence>
<dbReference type="GO" id="GO:0006633">
    <property type="term" value="P:fatty acid biosynthetic process"/>
    <property type="evidence" value="ECO:0007669"/>
    <property type="project" value="TreeGrafter"/>
</dbReference>
<dbReference type="SMART" id="SM00825">
    <property type="entry name" value="PKS_KS"/>
    <property type="match status" value="1"/>
</dbReference>
<evidence type="ECO:0000256" key="1">
    <source>
        <dbReference type="ARBA" id="ARBA00008467"/>
    </source>
</evidence>
<name>A0A445MRK0_9BACT</name>
<proteinExistence type="inferred from homology"/>